<dbReference type="AlphaFoldDB" id="A0A8G1EGX6"/>
<dbReference type="SUPFAM" id="SSF51905">
    <property type="entry name" value="FAD/NAD(P)-binding domain"/>
    <property type="match status" value="1"/>
</dbReference>
<dbReference type="Proteomes" id="UP000826709">
    <property type="component" value="Chromosome"/>
</dbReference>
<dbReference type="PRINTS" id="PR00368">
    <property type="entry name" value="FADPNR"/>
</dbReference>
<evidence type="ECO:0000256" key="2">
    <source>
        <dbReference type="ARBA" id="ARBA00022630"/>
    </source>
</evidence>
<dbReference type="OrthoDB" id="11867at2157"/>
<sequence>MLRSLALHTYRDTVAIQTIIIIGGGPAGLFCAIHAAGEGRRVLVLEKKPSCGRKLLITGTGQCNLTHAGEVAGFFDHYGDHGKFLRPALRSFTNRDLVAFFEEHGLSTVTEQNGKVFPESRKAADVLTLLLDECRRMGVEIRCNEPVKEVAATENGFVVRTGAVSYPADALVVATGGVTYPATGSSGDGYAMARALGHTVTAIAPALAAVEVQDHPFADLAGISFEGLSISLFRENKKIREQTGDLLFTHAGLSGPGILHLSRYIAAGDVLRISFLPPTTREALAADLVEKTASNGNRLVRTVLNDYPLPDRFIRKLLHAAGIADDLTAAHLDKKARNRIVTHLIEWPLTVQAISGFDEAMVTRGGVSLDEVDPKSMTSKLVHGLYFIGEVLDIDGDTGGYNLQAAFSTAVAAARAIVREEV</sequence>
<dbReference type="KEGG" id="mfk:E2N92_13070"/>
<evidence type="ECO:0000259" key="5">
    <source>
        <dbReference type="Pfam" id="PF22780"/>
    </source>
</evidence>
<dbReference type="PRINTS" id="PR00411">
    <property type="entry name" value="PNDRDTASEI"/>
</dbReference>
<dbReference type="InterPro" id="IPR057661">
    <property type="entry name" value="RsdA/BaiN/AoA(So)_Rossmann"/>
</dbReference>
<feature type="domain" description="RsdA/BaiN/AoA(So)-like insert" evidence="5">
    <location>
        <begin position="205"/>
        <end position="362"/>
    </location>
</feature>
<evidence type="ECO:0000313" key="6">
    <source>
        <dbReference type="EMBL" id="QYZ80293.1"/>
    </source>
</evidence>
<dbReference type="InterPro" id="IPR004792">
    <property type="entry name" value="BaiN-like"/>
</dbReference>
<keyword evidence="7" id="KW-1185">Reference proteome</keyword>
<reference evidence="6" key="2">
    <citation type="submission" date="2019-03" db="EMBL/GenBank/DDBJ databases">
        <authorList>
            <person name="Chen S.-C."/>
            <person name="Wu S.-Y."/>
            <person name="Lai M.-C."/>
        </authorList>
    </citation>
    <scope>NUCLEOTIDE SEQUENCE</scope>
    <source>
        <strain evidence="6">ML15</strain>
    </source>
</reference>
<dbReference type="InterPro" id="IPR055178">
    <property type="entry name" value="RsdA/BaiN/AoA(So)-like_dom"/>
</dbReference>
<feature type="domain" description="RsdA/BaiN/AoA(So)-like Rossmann fold-like" evidence="4">
    <location>
        <begin position="18"/>
        <end position="415"/>
    </location>
</feature>
<dbReference type="NCBIfam" id="TIGR00275">
    <property type="entry name" value="aminoacetone oxidase family FAD-binding enzyme"/>
    <property type="match status" value="1"/>
</dbReference>
<gene>
    <name evidence="6" type="ORF">E2N92_13070</name>
</gene>
<comment type="cofactor">
    <cofactor evidence="1">
        <name>FAD</name>
        <dbReference type="ChEBI" id="CHEBI:57692"/>
    </cofactor>
</comment>
<evidence type="ECO:0000256" key="3">
    <source>
        <dbReference type="ARBA" id="ARBA00022827"/>
    </source>
</evidence>
<dbReference type="PANTHER" id="PTHR42887:SF2">
    <property type="entry name" value="OS12G0638800 PROTEIN"/>
    <property type="match status" value="1"/>
</dbReference>
<dbReference type="Pfam" id="PF03486">
    <property type="entry name" value="HI0933_like"/>
    <property type="match status" value="1"/>
</dbReference>
<organism evidence="6 7">
    <name type="scientific">Methanofollis formosanus</name>
    <dbReference type="NCBI Taxonomy" id="299308"/>
    <lineage>
        <taxon>Archaea</taxon>
        <taxon>Methanobacteriati</taxon>
        <taxon>Methanobacteriota</taxon>
        <taxon>Stenosarchaea group</taxon>
        <taxon>Methanomicrobia</taxon>
        <taxon>Methanomicrobiales</taxon>
        <taxon>Methanomicrobiaceae</taxon>
        <taxon>Methanofollis</taxon>
    </lineage>
</organism>
<evidence type="ECO:0000256" key="1">
    <source>
        <dbReference type="ARBA" id="ARBA00001974"/>
    </source>
</evidence>
<evidence type="ECO:0000313" key="7">
    <source>
        <dbReference type="Proteomes" id="UP000826709"/>
    </source>
</evidence>
<accession>A0A8G1EGX6</accession>
<proteinExistence type="predicted"/>
<dbReference type="Pfam" id="PF22780">
    <property type="entry name" value="HI0933_like_1st"/>
    <property type="match status" value="1"/>
</dbReference>
<keyword evidence="3" id="KW-0274">FAD</keyword>
<evidence type="ECO:0000259" key="4">
    <source>
        <dbReference type="Pfam" id="PF03486"/>
    </source>
</evidence>
<protein>
    <submittedName>
        <fullName evidence="6">NAD(P)/FAD-dependent oxidoreductase</fullName>
    </submittedName>
</protein>
<dbReference type="Gene3D" id="1.10.8.260">
    <property type="entry name" value="HI0933 insert domain-like"/>
    <property type="match status" value="1"/>
</dbReference>
<dbReference type="InterPro" id="IPR036188">
    <property type="entry name" value="FAD/NAD-bd_sf"/>
</dbReference>
<dbReference type="SUPFAM" id="SSF160996">
    <property type="entry name" value="HI0933 insert domain-like"/>
    <property type="match status" value="1"/>
</dbReference>
<reference evidence="6" key="1">
    <citation type="journal article" date="2005" name="Int. J. Syst. Evol. Microbiol.">
        <title>Methanofollis formosanus sp. nov., isolated from a fish pond.</title>
        <authorList>
            <person name="Wu S.Y."/>
            <person name="Chen S.C."/>
            <person name="Lai M.C."/>
        </authorList>
    </citation>
    <scope>NUCLEOTIDE SEQUENCE</scope>
    <source>
        <strain evidence="6">ML15</strain>
    </source>
</reference>
<dbReference type="PANTHER" id="PTHR42887">
    <property type="entry name" value="OS12G0638800 PROTEIN"/>
    <property type="match status" value="1"/>
</dbReference>
<dbReference type="EMBL" id="CP037968">
    <property type="protein sequence ID" value="QYZ80293.1"/>
    <property type="molecule type" value="Genomic_DNA"/>
</dbReference>
<dbReference type="InterPro" id="IPR023166">
    <property type="entry name" value="BaiN-like_dom_sf"/>
</dbReference>
<name>A0A8G1EGX6_9EURY</name>
<dbReference type="Gene3D" id="2.40.30.10">
    <property type="entry name" value="Translation factors"/>
    <property type="match status" value="1"/>
</dbReference>
<keyword evidence="2" id="KW-0285">Flavoprotein</keyword>
<dbReference type="Gene3D" id="3.50.50.60">
    <property type="entry name" value="FAD/NAD(P)-binding domain"/>
    <property type="match status" value="1"/>
</dbReference>